<dbReference type="EMBL" id="JAPFFF010000013">
    <property type="protein sequence ID" value="KAK8872056.1"/>
    <property type="molecule type" value="Genomic_DNA"/>
</dbReference>
<name>A0ABR2J2E3_9EUKA</name>
<evidence type="ECO:0000313" key="1">
    <source>
        <dbReference type="EMBL" id="KAK8872056.1"/>
    </source>
</evidence>
<dbReference type="Proteomes" id="UP001470230">
    <property type="component" value="Unassembled WGS sequence"/>
</dbReference>
<proteinExistence type="predicted"/>
<evidence type="ECO:0000313" key="2">
    <source>
        <dbReference type="Proteomes" id="UP001470230"/>
    </source>
</evidence>
<evidence type="ECO:0008006" key="3">
    <source>
        <dbReference type="Google" id="ProtNLM"/>
    </source>
</evidence>
<organism evidence="1 2">
    <name type="scientific">Tritrichomonas musculus</name>
    <dbReference type="NCBI Taxonomy" id="1915356"/>
    <lineage>
        <taxon>Eukaryota</taxon>
        <taxon>Metamonada</taxon>
        <taxon>Parabasalia</taxon>
        <taxon>Tritrichomonadida</taxon>
        <taxon>Tritrichomonadidae</taxon>
        <taxon>Tritrichomonas</taxon>
    </lineage>
</organism>
<protein>
    <recommendedName>
        <fullName evidence="3">Ubiquitin-like domain-containing protein</fullName>
    </recommendedName>
</protein>
<comment type="caution">
    <text evidence="1">The sequence shown here is derived from an EMBL/GenBank/DDBJ whole genome shotgun (WGS) entry which is preliminary data.</text>
</comment>
<accession>A0ABR2J2E3</accession>
<keyword evidence="2" id="KW-1185">Reference proteome</keyword>
<sequence length="186" mass="22089">MIEQQSIDDDFSTEENDKVSQLKIYLCDPCCFWKTIIVNDSIQIFNLVKIVCKNNNYSYVYHGTIVSGESTLKSIGIRNDEVILIIKNQKDQRNIIDHKWIRLSMDQLFERKLKILSNDFIKNEYNRLSDIKNLKVEGNLKLYKKQAHKFYNQNEENFVKKEINFSQFHQYQPPEAPCTDAMPILW</sequence>
<reference evidence="1 2" key="1">
    <citation type="submission" date="2024-04" db="EMBL/GenBank/DDBJ databases">
        <title>Tritrichomonas musculus Genome.</title>
        <authorList>
            <person name="Alves-Ferreira E."/>
            <person name="Grigg M."/>
            <person name="Lorenzi H."/>
            <person name="Galac M."/>
        </authorList>
    </citation>
    <scope>NUCLEOTIDE SEQUENCE [LARGE SCALE GENOMIC DNA]</scope>
    <source>
        <strain evidence="1 2">EAF2021</strain>
    </source>
</reference>
<gene>
    <name evidence="1" type="ORF">M9Y10_007814</name>
</gene>